<dbReference type="GO" id="GO:0003700">
    <property type="term" value="F:DNA-binding transcription factor activity"/>
    <property type="evidence" value="ECO:0007669"/>
    <property type="project" value="TreeGrafter"/>
</dbReference>
<dbReference type="Pfam" id="PF01381">
    <property type="entry name" value="HTH_3"/>
    <property type="match status" value="1"/>
</dbReference>
<dbReference type="OrthoDB" id="1123084at2"/>
<dbReference type="AlphaFoldDB" id="A0A3S2Y2Y7"/>
<evidence type="ECO:0000256" key="4">
    <source>
        <dbReference type="ARBA" id="ARBA00023163"/>
    </source>
</evidence>
<dbReference type="InterPro" id="IPR001387">
    <property type="entry name" value="Cro/C1-type_HTH"/>
</dbReference>
<organism evidence="6 7">
    <name type="scientific">Hwanghaeella grinnelliae</name>
    <dbReference type="NCBI Taxonomy" id="2500179"/>
    <lineage>
        <taxon>Bacteria</taxon>
        <taxon>Pseudomonadati</taxon>
        <taxon>Pseudomonadota</taxon>
        <taxon>Alphaproteobacteria</taxon>
        <taxon>Rhodospirillales</taxon>
        <taxon>Rhodospirillaceae</taxon>
        <taxon>Hwanghaeella</taxon>
    </lineage>
</organism>
<feature type="domain" description="HTH cro/C1-type" evidence="5">
    <location>
        <begin position="22"/>
        <end position="76"/>
    </location>
</feature>
<dbReference type="SMART" id="SM00530">
    <property type="entry name" value="HTH_XRE"/>
    <property type="match status" value="1"/>
</dbReference>
<dbReference type="PIRSF" id="PIRSF019251">
    <property type="entry name" value="Rv0465c"/>
    <property type="match status" value="1"/>
</dbReference>
<evidence type="ECO:0000256" key="1">
    <source>
        <dbReference type="ARBA" id="ARBA00007227"/>
    </source>
</evidence>
<dbReference type="Proteomes" id="UP000287447">
    <property type="component" value="Unassembled WGS sequence"/>
</dbReference>
<comment type="caution">
    <text evidence="6">The sequence shown here is derived from an EMBL/GenBank/DDBJ whole genome shotgun (WGS) entry which is preliminary data.</text>
</comment>
<keyword evidence="7" id="KW-1185">Reference proteome</keyword>
<dbReference type="PANTHER" id="PTHR46797">
    <property type="entry name" value="HTH-TYPE TRANSCRIPTIONAL REGULATOR"/>
    <property type="match status" value="1"/>
</dbReference>
<dbReference type="CDD" id="cd00093">
    <property type="entry name" value="HTH_XRE"/>
    <property type="match status" value="1"/>
</dbReference>
<dbReference type="RefSeq" id="WP_127765959.1">
    <property type="nucleotide sequence ID" value="NZ_SADE01000002.1"/>
</dbReference>
<dbReference type="PANTHER" id="PTHR46797:SF23">
    <property type="entry name" value="HTH-TYPE TRANSCRIPTIONAL REGULATOR SUTR"/>
    <property type="match status" value="1"/>
</dbReference>
<dbReference type="InterPro" id="IPR018653">
    <property type="entry name" value="ScfR_C"/>
</dbReference>
<dbReference type="InterPro" id="IPR026281">
    <property type="entry name" value="HTH_RamB"/>
</dbReference>
<gene>
    <name evidence="6" type="ORF">EOI86_14920</name>
</gene>
<dbReference type="GO" id="GO:0005829">
    <property type="term" value="C:cytosol"/>
    <property type="evidence" value="ECO:0007669"/>
    <property type="project" value="TreeGrafter"/>
</dbReference>
<accession>A0A3S2Y2Y7</accession>
<dbReference type="Pfam" id="PF09856">
    <property type="entry name" value="ScfRs"/>
    <property type="match status" value="1"/>
</dbReference>
<evidence type="ECO:0000313" key="7">
    <source>
        <dbReference type="Proteomes" id="UP000287447"/>
    </source>
</evidence>
<keyword evidence="2" id="KW-0805">Transcription regulation</keyword>
<proteinExistence type="inferred from homology"/>
<evidence type="ECO:0000256" key="2">
    <source>
        <dbReference type="ARBA" id="ARBA00023015"/>
    </source>
</evidence>
<name>A0A3S2Y2Y7_9PROT</name>
<dbReference type="SUPFAM" id="SSF47413">
    <property type="entry name" value="lambda repressor-like DNA-binding domains"/>
    <property type="match status" value="1"/>
</dbReference>
<comment type="similarity">
    <text evidence="1">Belongs to the short-chain fatty acyl-CoA assimilation regulator (ScfR) family.</text>
</comment>
<evidence type="ECO:0000259" key="5">
    <source>
        <dbReference type="PROSITE" id="PS50943"/>
    </source>
</evidence>
<dbReference type="InterPro" id="IPR050807">
    <property type="entry name" value="TransReg_Diox_bact_type"/>
</dbReference>
<sequence>MARASESQAKGTGKGLNIGGKIRRLRRDKNLSQTALAERLGVSASYLNLIEHNKRKLTATLLLELAKIFDIDFAHLADDDETQLFADIMDVLGSEMFEDLDLTNSDVRALVETVPNVARALLHMHDAYRKSQADIRSLAARAIDAEAEPVILSAVAPAEAISDFVQEHVNYFEDLELEAERVGREIGIVETQSRDALVDYLHTAHDVETALTRVGPDFPYQRHYDSERRVLRISERLTTGSRRFQLAHQIGLLSAGPVIDMLLMEANIKDRDTRALGKVALANYFAAALLMPYDRFLESVREARYDIELLQHRFTAEFEQVCHRLTTLNKPGNAGIPLHMLRVDVAGNISKRFSLSGLPIPRHGEACARWNVYSAFMSPGVIQAQMSELPDGMRYFCIARSVRKGGAGHGSEPRIVSIGIGCEAKHAAEMVYSDNMILGADAKAAPIGVNCRICDRMDCPQRAHPPVHLRARIDENMRGPSPYVAGASAEPLPTR</sequence>
<keyword evidence="3" id="KW-0238">DNA-binding</keyword>
<dbReference type="InterPro" id="IPR010359">
    <property type="entry name" value="IrrE_HExxH"/>
</dbReference>
<evidence type="ECO:0000256" key="3">
    <source>
        <dbReference type="ARBA" id="ARBA00023125"/>
    </source>
</evidence>
<dbReference type="GO" id="GO:0003677">
    <property type="term" value="F:DNA binding"/>
    <property type="evidence" value="ECO:0007669"/>
    <property type="project" value="UniProtKB-KW"/>
</dbReference>
<evidence type="ECO:0000313" key="6">
    <source>
        <dbReference type="EMBL" id="RVU36483.1"/>
    </source>
</evidence>
<dbReference type="Gene3D" id="1.10.260.40">
    <property type="entry name" value="lambda repressor-like DNA-binding domains"/>
    <property type="match status" value="1"/>
</dbReference>
<dbReference type="EMBL" id="SADE01000002">
    <property type="protein sequence ID" value="RVU36483.1"/>
    <property type="molecule type" value="Genomic_DNA"/>
</dbReference>
<dbReference type="PROSITE" id="PS50943">
    <property type="entry name" value="HTH_CROC1"/>
    <property type="match status" value="1"/>
</dbReference>
<keyword evidence="4" id="KW-0804">Transcription</keyword>
<reference evidence="7" key="1">
    <citation type="submission" date="2019-01" db="EMBL/GenBank/DDBJ databases">
        <title>Gri0909 isolated from a small marine red alga.</title>
        <authorList>
            <person name="Kim J."/>
            <person name="Jeong S.E."/>
            <person name="Jeon C.O."/>
        </authorList>
    </citation>
    <scope>NUCLEOTIDE SEQUENCE [LARGE SCALE GENOMIC DNA]</scope>
    <source>
        <strain evidence="7">Gri0909</strain>
    </source>
</reference>
<dbReference type="InterPro" id="IPR010982">
    <property type="entry name" value="Lambda_DNA-bd_dom_sf"/>
</dbReference>
<dbReference type="Pfam" id="PF06114">
    <property type="entry name" value="Peptidase_M78"/>
    <property type="match status" value="1"/>
</dbReference>
<protein>
    <submittedName>
        <fullName evidence="6">ImmA/IrrE family metallo-endopeptidase</fullName>
    </submittedName>
</protein>